<name>A0ABQ7JHI4_9FUNG</name>
<dbReference type="EMBL" id="JAAAIM010002398">
    <property type="protein sequence ID" value="KAG0272846.1"/>
    <property type="molecule type" value="Genomic_DNA"/>
</dbReference>
<dbReference type="Proteomes" id="UP001194696">
    <property type="component" value="Unassembled WGS sequence"/>
</dbReference>
<evidence type="ECO:0000313" key="2">
    <source>
        <dbReference type="Proteomes" id="UP001194696"/>
    </source>
</evidence>
<keyword evidence="2" id="KW-1185">Reference proteome</keyword>
<accession>A0ABQ7JHI4</accession>
<reference evidence="1 2" key="1">
    <citation type="journal article" date="2020" name="Fungal Divers.">
        <title>Resolving the Mortierellaceae phylogeny through synthesis of multi-gene phylogenetics and phylogenomics.</title>
        <authorList>
            <person name="Vandepol N."/>
            <person name="Liber J."/>
            <person name="Desiro A."/>
            <person name="Na H."/>
            <person name="Kennedy M."/>
            <person name="Barry K."/>
            <person name="Grigoriev I.V."/>
            <person name="Miller A.N."/>
            <person name="O'Donnell K."/>
            <person name="Stajich J.E."/>
            <person name="Bonito G."/>
        </authorList>
    </citation>
    <scope>NUCLEOTIDE SEQUENCE [LARGE SCALE GENOMIC DNA]</scope>
    <source>
        <strain evidence="1 2">AD045</strain>
    </source>
</reference>
<comment type="caution">
    <text evidence="1">The sequence shown here is derived from an EMBL/GenBank/DDBJ whole genome shotgun (WGS) entry which is preliminary data.</text>
</comment>
<evidence type="ECO:0000313" key="1">
    <source>
        <dbReference type="EMBL" id="KAG0272846.1"/>
    </source>
</evidence>
<organism evidence="1 2">
    <name type="scientific">Linnemannia gamsii</name>
    <dbReference type="NCBI Taxonomy" id="64522"/>
    <lineage>
        <taxon>Eukaryota</taxon>
        <taxon>Fungi</taxon>
        <taxon>Fungi incertae sedis</taxon>
        <taxon>Mucoromycota</taxon>
        <taxon>Mortierellomycotina</taxon>
        <taxon>Mortierellomycetes</taxon>
        <taxon>Mortierellales</taxon>
        <taxon>Mortierellaceae</taxon>
        <taxon>Linnemannia</taxon>
    </lineage>
</organism>
<sequence length="60" mass="6762">MAAPLRGQLAKRDKASDIGILNYALTLEHLEAEFYAQGLHKFDSDAFNSAHLDGKIRERF</sequence>
<proteinExistence type="predicted"/>
<dbReference type="Pfam" id="PF13668">
    <property type="entry name" value="Ferritin_2"/>
    <property type="match status" value="1"/>
</dbReference>
<feature type="non-terminal residue" evidence="1">
    <location>
        <position position="60"/>
    </location>
</feature>
<protein>
    <submittedName>
        <fullName evidence="1">Uncharacterized protein</fullName>
    </submittedName>
</protein>
<gene>
    <name evidence="1" type="ORF">BGZ96_005143</name>
</gene>